<comment type="caution">
    <text evidence="1">The sequence shown here is derived from an EMBL/GenBank/DDBJ whole genome shotgun (WGS) entry which is preliminary data.</text>
</comment>
<reference evidence="1" key="1">
    <citation type="submission" date="2023-06" db="EMBL/GenBank/DDBJ databases">
        <title>Survivors Of The Sea: Transcriptome response of Skeletonema marinoi to long-term dormancy.</title>
        <authorList>
            <person name="Pinder M.I.M."/>
            <person name="Kourtchenko O."/>
            <person name="Robertson E.K."/>
            <person name="Larsson T."/>
            <person name="Maumus F."/>
            <person name="Osuna-Cruz C.M."/>
            <person name="Vancaester E."/>
            <person name="Stenow R."/>
            <person name="Vandepoele K."/>
            <person name="Ploug H."/>
            <person name="Bruchert V."/>
            <person name="Godhe A."/>
            <person name="Topel M."/>
        </authorList>
    </citation>
    <scope>NUCLEOTIDE SEQUENCE</scope>
    <source>
        <strain evidence="1">R05AC</strain>
    </source>
</reference>
<dbReference type="Proteomes" id="UP001224775">
    <property type="component" value="Unassembled WGS sequence"/>
</dbReference>
<name>A0AAD9D7H8_9STRA</name>
<sequence>MGASIADDPIRGANVFIVGTVRTNEVDNSSDLADFLQQMRSCYNVTVTDMALQDLSTDDVNVMISEALFYSQRLTRSLAGTVHQKTEGNPFYIKEFLNDLTVENLLVYSFSEKTWEWDEELIESRTISDGVAELLTRKLLRLSKDQLSGIVMLSCFGSEVSLEVLALVRSSCGNSDIMNTLDYLAKVRLVERSDEKYCFVHDMILHAAQGAVDENERMIIMKELLQALLPHGYSDDTILFIVVDLISRVGADRVHDSETRLLFAQLNLNAAKKATNTTDFASASTCVKCGVSFLSVGHWESSYRLSLELFSQSALVEWALGNTEQMMSSLEEVFNNANRFEDTLRAARVKLAYLRMTGNCLAEAFAYGFQVLKNLGESFPATPENGIIVQEMLGTKQLVTGPLNESKLRNLPEMTDCTKMEAMTFLEEILICSYQSQSLYFPQIACRMVRISVQYGRAKTSCVGLASLALSLVTVFSDFSEGYSIAKTSMNIAGSDKRVLCYILTIMYGMINIWKEPIQAILPQLKDVYNMSLKYGLIDNALASGMLHAYRAFFTGSLLKPFSKEVALFMRNNSERHKRKLMHLCVLPVSNGISFLCGRSGPQIAEEFITEENLAEALQNKESTVCEAMLAIKMMCSFIFRRLDEVKATARQYLELFERQGRASAQFVNIYRLFYGGLLSLQYYRESREQFWLDRAEYAIEKMEVWTAESVWNLENKLFLLQAERHYAFDEFDHAAEKYMLAQESSKKHRFIHEEALACELAAAFHEKAGNVQFVAELIDRAVNCYQTWGAEGKVESLLIDDESYDGSNFGLETKR</sequence>
<keyword evidence="2" id="KW-1185">Reference proteome</keyword>
<evidence type="ECO:0000313" key="2">
    <source>
        <dbReference type="Proteomes" id="UP001224775"/>
    </source>
</evidence>
<gene>
    <name evidence="1" type="ORF">QTG54_012272</name>
</gene>
<proteinExistence type="predicted"/>
<dbReference type="PANTHER" id="PTHR43642:SF1">
    <property type="entry name" value="HYBRID SIGNAL TRANSDUCTION HISTIDINE KINASE G"/>
    <property type="match status" value="1"/>
</dbReference>
<dbReference type="InterPro" id="IPR053159">
    <property type="entry name" value="Hybrid_Histidine_Kinase"/>
</dbReference>
<dbReference type="EMBL" id="JATAAI010000027">
    <property type="protein sequence ID" value="KAK1736827.1"/>
    <property type="molecule type" value="Genomic_DNA"/>
</dbReference>
<dbReference type="AlphaFoldDB" id="A0AAD9D7H8"/>
<evidence type="ECO:0000313" key="1">
    <source>
        <dbReference type="EMBL" id="KAK1736827.1"/>
    </source>
</evidence>
<dbReference type="PANTHER" id="PTHR43642">
    <property type="entry name" value="HYBRID SIGNAL TRANSDUCTION HISTIDINE KINASE G"/>
    <property type="match status" value="1"/>
</dbReference>
<protein>
    <submittedName>
        <fullName evidence="1">ATPase</fullName>
    </submittedName>
</protein>
<organism evidence="1 2">
    <name type="scientific">Skeletonema marinoi</name>
    <dbReference type="NCBI Taxonomy" id="267567"/>
    <lineage>
        <taxon>Eukaryota</taxon>
        <taxon>Sar</taxon>
        <taxon>Stramenopiles</taxon>
        <taxon>Ochrophyta</taxon>
        <taxon>Bacillariophyta</taxon>
        <taxon>Coscinodiscophyceae</taxon>
        <taxon>Thalassiosirophycidae</taxon>
        <taxon>Thalassiosirales</taxon>
        <taxon>Skeletonemataceae</taxon>
        <taxon>Skeletonema</taxon>
        <taxon>Skeletonema marinoi-dohrnii complex</taxon>
    </lineage>
</organism>
<accession>A0AAD9D7H8</accession>